<dbReference type="GO" id="GO:0008657">
    <property type="term" value="F:DNA topoisomerase type II (double strand cut, ATP-hydrolyzing) inhibitor activity"/>
    <property type="evidence" value="ECO:0007669"/>
    <property type="project" value="InterPro"/>
</dbReference>
<gene>
    <name evidence="8" type="ORF">BB934_13555</name>
</gene>
<keyword evidence="5" id="KW-0804">Transcription</keyword>
<dbReference type="SUPFAM" id="SSF50118">
    <property type="entry name" value="Cell growth inhibitor/plasmid maintenance toxic component"/>
    <property type="match status" value="1"/>
</dbReference>
<dbReference type="OrthoDB" id="9813510at2"/>
<organism evidence="8">
    <name type="scientific">Microvirga ossetica</name>
    <dbReference type="NCBI Taxonomy" id="1882682"/>
    <lineage>
        <taxon>Bacteria</taxon>
        <taxon>Pseudomonadati</taxon>
        <taxon>Pseudomonadota</taxon>
        <taxon>Alphaproteobacteria</taxon>
        <taxon>Hyphomicrobiales</taxon>
        <taxon>Methylobacteriaceae</taxon>
        <taxon>Microvirga</taxon>
    </lineage>
</organism>
<dbReference type="InterPro" id="IPR011067">
    <property type="entry name" value="Plasmid_toxin/cell-grow_inhib"/>
</dbReference>
<dbReference type="RefSeq" id="WP_099510123.1">
    <property type="nucleotide sequence ID" value="NZ_CP016616.1"/>
</dbReference>
<dbReference type="EMBL" id="CP016616">
    <property type="protein sequence ID" value="ANY79112.1"/>
    <property type="molecule type" value="Genomic_DNA"/>
</dbReference>
<proteinExistence type="inferred from homology"/>
<evidence type="ECO:0000256" key="2">
    <source>
        <dbReference type="ARBA" id="ARBA00015075"/>
    </source>
</evidence>
<accession>A0A1B2EGY1</accession>
<sequence length="99" mass="10855">MGQFDVYAGIGRSTRLVVDLQSDILAPIATRIVAPLFQRSETPLLTELTPLVRLDGRDLVVMIPLLASIPVRELQRPVGSLATDQDAIKRALDVLFLGF</sequence>
<dbReference type="Pfam" id="PF01845">
    <property type="entry name" value="CcdB"/>
    <property type="match status" value="1"/>
</dbReference>
<evidence type="ECO:0000256" key="7">
    <source>
        <dbReference type="ARBA" id="ARBA00033135"/>
    </source>
</evidence>
<name>A0A1B2EGY1_9HYPH</name>
<dbReference type="GO" id="GO:0006276">
    <property type="term" value="P:plasmid maintenance"/>
    <property type="evidence" value="ECO:0007669"/>
    <property type="project" value="InterPro"/>
</dbReference>
<comment type="similarity">
    <text evidence="1">Belongs to the CcdB toxin family.</text>
</comment>
<evidence type="ECO:0000256" key="1">
    <source>
        <dbReference type="ARBA" id="ARBA00005230"/>
    </source>
</evidence>
<evidence type="ECO:0000256" key="3">
    <source>
        <dbReference type="ARBA" id="ARBA00022491"/>
    </source>
</evidence>
<dbReference type="AlphaFoldDB" id="A0A1B2EGY1"/>
<dbReference type="KEGG" id="moc:BB934_13555"/>
<evidence type="ECO:0000256" key="6">
    <source>
        <dbReference type="ARBA" id="ARBA00029628"/>
    </source>
</evidence>
<evidence type="ECO:0000256" key="4">
    <source>
        <dbReference type="ARBA" id="ARBA00023015"/>
    </source>
</evidence>
<dbReference type="Gene3D" id="2.30.30.110">
    <property type="match status" value="1"/>
</dbReference>
<reference evidence="8" key="1">
    <citation type="submission" date="2016-07" db="EMBL/GenBank/DDBJ databases">
        <title>Microvirga ossetica sp. nov. a new species of rhizobia isolated from root nodules of the legume species Vicia alpestris Steven originated from North Ossetia region in the Caucasus.</title>
        <authorList>
            <person name="Safronova V.I."/>
            <person name="Kuznetsova I.G."/>
            <person name="Sazanova A.L."/>
            <person name="Belimov A."/>
            <person name="Andronov E."/>
            <person name="Osledkin Y.S."/>
            <person name="Onishchuk O.P."/>
            <person name="Kurchak O.N."/>
            <person name="Shaposhnikov A.I."/>
            <person name="Willems A."/>
            <person name="Tikhonovich I.A."/>
        </authorList>
    </citation>
    <scope>NUCLEOTIDE SEQUENCE [LARGE SCALE GENOMIC DNA]</scope>
    <source>
        <strain evidence="8">V5/3M</strain>
    </source>
</reference>
<keyword evidence="4" id="KW-0805">Transcription regulation</keyword>
<protein>
    <recommendedName>
        <fullName evidence="2">Toxin CcdB</fullName>
    </recommendedName>
    <alternativeName>
        <fullName evidence="7">Cytotoxic protein CcdB</fullName>
    </alternativeName>
    <alternativeName>
        <fullName evidence="6">Protein LetD</fullName>
    </alternativeName>
</protein>
<dbReference type="InterPro" id="IPR002712">
    <property type="entry name" value="CcdB"/>
</dbReference>
<evidence type="ECO:0000256" key="5">
    <source>
        <dbReference type="ARBA" id="ARBA00023163"/>
    </source>
</evidence>
<evidence type="ECO:0000313" key="8">
    <source>
        <dbReference type="EMBL" id="ANY79112.1"/>
    </source>
</evidence>
<keyword evidence="3" id="KW-0678">Repressor</keyword>